<evidence type="ECO:0000313" key="2">
    <source>
        <dbReference type="Proteomes" id="UP000887013"/>
    </source>
</evidence>
<dbReference type="Proteomes" id="UP000887013">
    <property type="component" value="Unassembled WGS sequence"/>
</dbReference>
<accession>A0A8X6P632</accession>
<organism evidence="1 2">
    <name type="scientific">Nephila pilipes</name>
    <name type="common">Giant wood spider</name>
    <name type="synonym">Nephila maculata</name>
    <dbReference type="NCBI Taxonomy" id="299642"/>
    <lineage>
        <taxon>Eukaryota</taxon>
        <taxon>Metazoa</taxon>
        <taxon>Ecdysozoa</taxon>
        <taxon>Arthropoda</taxon>
        <taxon>Chelicerata</taxon>
        <taxon>Arachnida</taxon>
        <taxon>Araneae</taxon>
        <taxon>Araneomorphae</taxon>
        <taxon>Entelegynae</taxon>
        <taxon>Araneoidea</taxon>
        <taxon>Nephilidae</taxon>
        <taxon>Nephila</taxon>
    </lineage>
</organism>
<comment type="caution">
    <text evidence="1">The sequence shown here is derived from an EMBL/GenBank/DDBJ whole genome shotgun (WGS) entry which is preliminary data.</text>
</comment>
<dbReference type="EMBL" id="BMAW01111446">
    <property type="protein sequence ID" value="GFT48084.1"/>
    <property type="molecule type" value="Genomic_DNA"/>
</dbReference>
<name>A0A8X6P632_NEPPI</name>
<feature type="non-terminal residue" evidence="1">
    <location>
        <position position="1"/>
    </location>
</feature>
<proteinExistence type="predicted"/>
<evidence type="ECO:0000313" key="1">
    <source>
        <dbReference type="EMBL" id="GFT48084.1"/>
    </source>
</evidence>
<protein>
    <submittedName>
        <fullName evidence="1">Uncharacterized protein</fullName>
    </submittedName>
</protein>
<gene>
    <name evidence="1" type="ORF">NPIL_533501</name>
</gene>
<keyword evidence="2" id="KW-1185">Reference proteome</keyword>
<sequence>RKLTCFEIQLTRIQDLM</sequence>
<reference evidence="1" key="1">
    <citation type="submission" date="2020-08" db="EMBL/GenBank/DDBJ databases">
        <title>Multicomponent nature underlies the extraordinary mechanical properties of spider dragline silk.</title>
        <authorList>
            <person name="Kono N."/>
            <person name="Nakamura H."/>
            <person name="Mori M."/>
            <person name="Yoshida Y."/>
            <person name="Ohtoshi R."/>
            <person name="Malay A.D."/>
            <person name="Moran D.A.P."/>
            <person name="Tomita M."/>
            <person name="Numata K."/>
            <person name="Arakawa K."/>
        </authorList>
    </citation>
    <scope>NUCLEOTIDE SEQUENCE</scope>
</reference>
<dbReference type="AlphaFoldDB" id="A0A8X6P632"/>